<name>A0A8H7AQF2_9EURO</name>
<accession>A0A8H7AQF2</accession>
<dbReference type="Proteomes" id="UP000606974">
    <property type="component" value="Unassembled WGS sequence"/>
</dbReference>
<comment type="caution">
    <text evidence="2">The sequence shown here is derived from an EMBL/GenBank/DDBJ whole genome shotgun (WGS) entry which is preliminary data.</text>
</comment>
<reference evidence="2" key="1">
    <citation type="submission" date="2020-02" db="EMBL/GenBank/DDBJ databases">
        <authorList>
            <person name="Palmer J.M."/>
        </authorList>
    </citation>
    <scope>NUCLEOTIDE SEQUENCE</scope>
    <source>
        <strain evidence="2">EPUS1.4</strain>
        <tissue evidence="2">Thallus</tissue>
    </source>
</reference>
<dbReference type="EMBL" id="JAACFV010000023">
    <property type="protein sequence ID" value="KAF7511087.1"/>
    <property type="molecule type" value="Genomic_DNA"/>
</dbReference>
<evidence type="ECO:0000313" key="2">
    <source>
        <dbReference type="EMBL" id="KAF7511087.1"/>
    </source>
</evidence>
<proteinExistence type="predicted"/>
<evidence type="ECO:0000313" key="3">
    <source>
        <dbReference type="Proteomes" id="UP000606974"/>
    </source>
</evidence>
<gene>
    <name evidence="2" type="ORF">GJ744_005318</name>
</gene>
<feature type="region of interest" description="Disordered" evidence="1">
    <location>
        <begin position="52"/>
        <end position="91"/>
    </location>
</feature>
<feature type="region of interest" description="Disordered" evidence="1">
    <location>
        <begin position="1"/>
        <end position="28"/>
    </location>
</feature>
<evidence type="ECO:0000256" key="1">
    <source>
        <dbReference type="SAM" id="MobiDB-lite"/>
    </source>
</evidence>
<feature type="compositionally biased region" description="Polar residues" evidence="1">
    <location>
        <begin position="52"/>
        <end position="63"/>
    </location>
</feature>
<feature type="region of interest" description="Disordered" evidence="1">
    <location>
        <begin position="106"/>
        <end position="156"/>
    </location>
</feature>
<dbReference type="AlphaFoldDB" id="A0A8H7AQF2"/>
<sequence length="245" mass="27324">MPSPNSVLVSRQKRKRHRSDSHVLERPHKSRRTFFATTTSSLPLTNLQRAQGTFEQTASSTKATGYCADSEAEPEALQRRKRQRTESAAASSTMYDWIAGLPKEFESPPEQFEGVSGLDTMSGAPSSKRTRSNSSASELPLPSDGQTNTTVSRERKNSIYKNTRYVAEMESNGSFMREAEHKLSPEECGLFETLKNKPLPHDPMLEPEHICQLRELLRDRSELRVCIELHLHLVPPGGAPGTTAS</sequence>
<protein>
    <submittedName>
        <fullName evidence="2">Uncharacterized protein</fullName>
    </submittedName>
</protein>
<keyword evidence="3" id="KW-1185">Reference proteome</keyword>
<organism evidence="2 3">
    <name type="scientific">Endocarpon pusillum</name>
    <dbReference type="NCBI Taxonomy" id="364733"/>
    <lineage>
        <taxon>Eukaryota</taxon>
        <taxon>Fungi</taxon>
        <taxon>Dikarya</taxon>
        <taxon>Ascomycota</taxon>
        <taxon>Pezizomycotina</taxon>
        <taxon>Eurotiomycetes</taxon>
        <taxon>Chaetothyriomycetidae</taxon>
        <taxon>Verrucariales</taxon>
        <taxon>Verrucariaceae</taxon>
        <taxon>Endocarpon</taxon>
    </lineage>
</organism>